<dbReference type="PANTHER" id="PTHR12651:SF1">
    <property type="entry name" value="26S PROTEASOME NON-ATPASE REGULATORY SUBUNIT 9"/>
    <property type="match status" value="1"/>
</dbReference>
<comment type="similarity">
    <text evidence="1">Belongs to the proteasome subunit p27 family.</text>
</comment>
<dbReference type="Gene3D" id="6.10.140.1710">
    <property type="match status" value="1"/>
</dbReference>
<comment type="caution">
    <text evidence="8">The sequence shown here is derived from an EMBL/GenBank/DDBJ whole genome shotgun (WGS) entry which is preliminary data.</text>
</comment>
<evidence type="ECO:0000259" key="7">
    <source>
        <dbReference type="Pfam" id="PF18265"/>
    </source>
</evidence>
<reference evidence="8" key="1">
    <citation type="submission" date="2022-01" db="EMBL/GenBank/DDBJ databases">
        <title>Genome Sequence Resource for Two Populations of Ditylenchus destructor, the Migratory Endoparasitic Phytonematode.</title>
        <authorList>
            <person name="Zhang H."/>
            <person name="Lin R."/>
            <person name="Xie B."/>
        </authorList>
    </citation>
    <scope>NUCLEOTIDE SEQUENCE</scope>
    <source>
        <strain evidence="8">BazhouSP</strain>
    </source>
</reference>
<feature type="region of interest" description="Disordered" evidence="5">
    <location>
        <begin position="89"/>
        <end position="111"/>
    </location>
</feature>
<dbReference type="Proteomes" id="UP001201812">
    <property type="component" value="Unassembled WGS sequence"/>
</dbReference>
<dbReference type="InterPro" id="IPR035269">
    <property type="entry name" value="PSMD9"/>
</dbReference>
<name>A0AAD4R0G2_9BILA</name>
<evidence type="ECO:0000256" key="5">
    <source>
        <dbReference type="SAM" id="MobiDB-lite"/>
    </source>
</evidence>
<keyword evidence="9" id="KW-1185">Reference proteome</keyword>
<dbReference type="Gene3D" id="2.30.42.10">
    <property type="match status" value="1"/>
</dbReference>
<dbReference type="SUPFAM" id="SSF50156">
    <property type="entry name" value="PDZ domain-like"/>
    <property type="match status" value="1"/>
</dbReference>
<evidence type="ECO:0000313" key="9">
    <source>
        <dbReference type="Proteomes" id="UP001201812"/>
    </source>
</evidence>
<evidence type="ECO:0000256" key="2">
    <source>
        <dbReference type="ARBA" id="ARBA00014937"/>
    </source>
</evidence>
<feature type="domain" description="PDZ" evidence="6">
    <location>
        <begin position="112"/>
        <end position="181"/>
    </location>
</feature>
<organism evidence="8 9">
    <name type="scientific">Ditylenchus destructor</name>
    <dbReference type="NCBI Taxonomy" id="166010"/>
    <lineage>
        <taxon>Eukaryota</taxon>
        <taxon>Metazoa</taxon>
        <taxon>Ecdysozoa</taxon>
        <taxon>Nematoda</taxon>
        <taxon>Chromadorea</taxon>
        <taxon>Rhabditida</taxon>
        <taxon>Tylenchina</taxon>
        <taxon>Tylenchomorpha</taxon>
        <taxon>Sphaerularioidea</taxon>
        <taxon>Anguinidae</taxon>
        <taxon>Anguininae</taxon>
        <taxon>Ditylenchus</taxon>
    </lineage>
</organism>
<evidence type="ECO:0000256" key="1">
    <source>
        <dbReference type="ARBA" id="ARBA00005256"/>
    </source>
</evidence>
<sequence length="211" mass="23763">MKVNEPEVSSAKMLMHDVDEVDRQIREKYEILAQNNADMNTPLVDDEGFPVANIDIPSVRQARHDIICLQNDRRKLLLDMDEALKQLHQEQGPNSPPDATEATSEPNVHRTSNDPILAIQSVEFNSPAAKANFKVNDLVIQFGTLHAGNYEGFNQLKEYVQKSINKPIKITIFREHDSNSASHVHRLELCPQNWSGEGVLGCTFVTPPKNK</sequence>
<dbReference type="InterPro" id="IPR036034">
    <property type="entry name" value="PDZ_sf"/>
</dbReference>
<evidence type="ECO:0000256" key="3">
    <source>
        <dbReference type="ARBA" id="ARBA00023186"/>
    </source>
</evidence>
<evidence type="ECO:0000259" key="6">
    <source>
        <dbReference type="Pfam" id="PF13180"/>
    </source>
</evidence>
<proteinExistence type="inferred from homology"/>
<dbReference type="PANTHER" id="PTHR12651">
    <property type="entry name" value="26S PROTEASOME NON-ATPASE REGULATORY SUBUNIT 9"/>
    <property type="match status" value="1"/>
</dbReference>
<gene>
    <name evidence="8" type="ORF">DdX_12376</name>
</gene>
<feature type="domain" description="Nas2 N-terminal" evidence="7">
    <location>
        <begin position="12"/>
        <end position="89"/>
    </location>
</feature>
<dbReference type="AlphaFoldDB" id="A0AAD4R0G2"/>
<dbReference type="InterPro" id="IPR040815">
    <property type="entry name" value="Nas2_N"/>
</dbReference>
<dbReference type="GO" id="GO:0070682">
    <property type="term" value="P:proteasome regulatory particle assembly"/>
    <property type="evidence" value="ECO:0007669"/>
    <property type="project" value="InterPro"/>
</dbReference>
<dbReference type="EMBL" id="JAKKPZ010000040">
    <property type="protein sequence ID" value="KAI1707541.1"/>
    <property type="molecule type" value="Genomic_DNA"/>
</dbReference>
<evidence type="ECO:0000313" key="8">
    <source>
        <dbReference type="EMBL" id="KAI1707541.1"/>
    </source>
</evidence>
<protein>
    <recommendedName>
        <fullName evidence="2">26S proteasome non-ATPase regulatory subunit 9</fullName>
    </recommendedName>
    <alternativeName>
        <fullName evidence="4">26S proteasome regulatory subunit p27</fullName>
    </alternativeName>
</protein>
<dbReference type="GO" id="GO:0005634">
    <property type="term" value="C:nucleus"/>
    <property type="evidence" value="ECO:0007669"/>
    <property type="project" value="TreeGrafter"/>
</dbReference>
<keyword evidence="3" id="KW-0143">Chaperone</keyword>
<dbReference type="Pfam" id="PF13180">
    <property type="entry name" value="PDZ_2"/>
    <property type="match status" value="1"/>
</dbReference>
<evidence type="ECO:0000256" key="4">
    <source>
        <dbReference type="ARBA" id="ARBA00030007"/>
    </source>
</evidence>
<dbReference type="GO" id="GO:0005737">
    <property type="term" value="C:cytoplasm"/>
    <property type="evidence" value="ECO:0007669"/>
    <property type="project" value="TreeGrafter"/>
</dbReference>
<accession>A0AAD4R0G2</accession>
<dbReference type="InterPro" id="IPR001478">
    <property type="entry name" value="PDZ"/>
</dbReference>
<dbReference type="Pfam" id="PF18265">
    <property type="entry name" value="Nas2_N"/>
    <property type="match status" value="1"/>
</dbReference>
<dbReference type="FunFam" id="2.30.42.10:FF:000107">
    <property type="entry name" value="26S proteasome non-ATPase regulatory subunit 9"/>
    <property type="match status" value="1"/>
</dbReference>